<keyword evidence="3" id="KW-0378">Hydrolase</keyword>
<dbReference type="RefSeq" id="WP_039490962.1">
    <property type="nucleotide sequence ID" value="NZ_CBCSDF010000025.1"/>
</dbReference>
<keyword evidence="6" id="KW-1185">Reference proteome</keyword>
<dbReference type="Pfam" id="PF12146">
    <property type="entry name" value="Hydrolase_4"/>
    <property type="match status" value="1"/>
</dbReference>
<dbReference type="Gene3D" id="3.40.50.1820">
    <property type="entry name" value="alpha/beta hydrolase"/>
    <property type="match status" value="1"/>
</dbReference>
<dbReference type="AlphaFoldDB" id="A0A8I2HAD1"/>
<evidence type="ECO:0000313" key="4">
    <source>
        <dbReference type="EMBL" id="WOX28749.1"/>
    </source>
</evidence>
<sequence>MRHYLTSTVFAFSLLASPLVIAQDCVTQVSDMSLFTKSKASGLFREAIDKGPVTVDVGNIKNYNDYIRSTKQIIESRNPRATLPCPLMTPTATLLNLTTPKVSDLIAPFSLEHDNKDHAILLIHGLTDSPFTFHYLAAALYEAGYNVRTMLLPGHATAPSDLTEVDIDDWQTHTDYAIAQTSQDFKHFSVLGYSTGAAMVLSSIAKHKPNNLGSVALISPATEPHNKNGWLAKWIDYVPFVNWIDEDADLDFAKYESFPWHGATLAHQAMAPLKSLTTLPDVPMFISYSDVDTTIDNHATAKLLEKWQPKSTLTQFIYSETPSTKQGVNYRSVKADNIVDMSHIGILQPPEHIFYGSKGPYRNCTSYHLEDQAFINCRTGKTVHFGERHEKSMTQYTALARITFNPDYSNFEQALLAFFDGHND</sequence>
<reference evidence="4 6" key="2">
    <citation type="submission" date="2023-10" db="EMBL/GenBank/DDBJ databases">
        <title>To unveil natural product biosynthetic capacity in Pseudoalteromonas.</title>
        <authorList>
            <person name="Wang J."/>
        </authorList>
    </citation>
    <scope>NUCLEOTIDE SEQUENCE [LARGE SCALE GENOMIC DNA]</scope>
    <source>
        <strain evidence="4 6">DSM 15914</strain>
    </source>
</reference>
<dbReference type="EMBL" id="CP137578">
    <property type="protein sequence ID" value="WOX28749.1"/>
    <property type="molecule type" value="Genomic_DNA"/>
</dbReference>
<feature type="signal peptide" evidence="1">
    <location>
        <begin position="1"/>
        <end position="22"/>
    </location>
</feature>
<accession>A0A8I2HAD1</accession>
<dbReference type="InterPro" id="IPR029058">
    <property type="entry name" value="AB_hydrolase_fold"/>
</dbReference>
<evidence type="ECO:0000313" key="5">
    <source>
        <dbReference type="Proteomes" id="UP000646877"/>
    </source>
</evidence>
<keyword evidence="1" id="KW-0732">Signal</keyword>
<dbReference type="EMBL" id="WEIA01000023">
    <property type="protein sequence ID" value="NLR24044.1"/>
    <property type="molecule type" value="Genomic_DNA"/>
</dbReference>
<dbReference type="GO" id="GO:0016787">
    <property type="term" value="F:hydrolase activity"/>
    <property type="evidence" value="ECO:0007669"/>
    <property type="project" value="UniProtKB-KW"/>
</dbReference>
<reference evidence="3" key="1">
    <citation type="submission" date="2019-10" db="EMBL/GenBank/DDBJ databases">
        <authorList>
            <person name="Paulsen S."/>
        </authorList>
    </citation>
    <scope>NUCLEOTIDE SEQUENCE</scope>
    <source>
        <strain evidence="3">LMG 19692</strain>
    </source>
</reference>
<dbReference type="Proteomes" id="UP001304419">
    <property type="component" value="Chromosome 1"/>
</dbReference>
<evidence type="ECO:0000313" key="6">
    <source>
        <dbReference type="Proteomes" id="UP001304419"/>
    </source>
</evidence>
<protein>
    <submittedName>
        <fullName evidence="3">Alpha/beta fold hydrolase</fullName>
    </submittedName>
</protein>
<evidence type="ECO:0000259" key="2">
    <source>
        <dbReference type="Pfam" id="PF12146"/>
    </source>
</evidence>
<gene>
    <name evidence="3" type="ORF">F9Y85_22570</name>
    <name evidence="4" type="ORF">R5H13_00215</name>
</gene>
<dbReference type="InterPro" id="IPR022742">
    <property type="entry name" value="Hydrolase_4"/>
</dbReference>
<dbReference type="SUPFAM" id="SSF53474">
    <property type="entry name" value="alpha/beta-Hydrolases"/>
    <property type="match status" value="1"/>
</dbReference>
<evidence type="ECO:0000256" key="1">
    <source>
        <dbReference type="SAM" id="SignalP"/>
    </source>
</evidence>
<evidence type="ECO:0000313" key="3">
    <source>
        <dbReference type="EMBL" id="NLR24044.1"/>
    </source>
</evidence>
<proteinExistence type="predicted"/>
<dbReference type="Proteomes" id="UP000646877">
    <property type="component" value="Unassembled WGS sequence"/>
</dbReference>
<feature type="chain" id="PRO_5044460621" evidence="1">
    <location>
        <begin position="23"/>
        <end position="424"/>
    </location>
</feature>
<organism evidence="3 5">
    <name type="scientific">Pseudoalteromonas maricaloris</name>
    <dbReference type="NCBI Taxonomy" id="184924"/>
    <lineage>
        <taxon>Bacteria</taxon>
        <taxon>Pseudomonadati</taxon>
        <taxon>Pseudomonadota</taxon>
        <taxon>Gammaproteobacteria</taxon>
        <taxon>Alteromonadales</taxon>
        <taxon>Pseudoalteromonadaceae</taxon>
        <taxon>Pseudoalteromonas</taxon>
    </lineage>
</organism>
<feature type="domain" description="Serine aminopeptidase S33" evidence="2">
    <location>
        <begin position="116"/>
        <end position="234"/>
    </location>
</feature>
<name>A0A8I2HAD1_9GAMM</name>